<reference evidence="1 2" key="1">
    <citation type="submission" date="2019-02" db="EMBL/GenBank/DDBJ databases">
        <title>Deep-cultivation of Planctomycetes and their phenomic and genomic characterization uncovers novel biology.</title>
        <authorList>
            <person name="Wiegand S."/>
            <person name="Jogler M."/>
            <person name="Boedeker C."/>
            <person name="Pinto D."/>
            <person name="Vollmers J."/>
            <person name="Rivas-Marin E."/>
            <person name="Kohn T."/>
            <person name="Peeters S.H."/>
            <person name="Heuer A."/>
            <person name="Rast P."/>
            <person name="Oberbeckmann S."/>
            <person name="Bunk B."/>
            <person name="Jeske O."/>
            <person name="Meyerdierks A."/>
            <person name="Storesund J.E."/>
            <person name="Kallscheuer N."/>
            <person name="Luecker S."/>
            <person name="Lage O.M."/>
            <person name="Pohl T."/>
            <person name="Merkel B.J."/>
            <person name="Hornburger P."/>
            <person name="Mueller R.-W."/>
            <person name="Bruemmer F."/>
            <person name="Labrenz M."/>
            <person name="Spormann A.M."/>
            <person name="Op Den Camp H."/>
            <person name="Overmann J."/>
            <person name="Amann R."/>
            <person name="Jetten M.S.M."/>
            <person name="Mascher T."/>
            <person name="Medema M.H."/>
            <person name="Devos D.P."/>
            <person name="Kaster A.-K."/>
            <person name="Ovreas L."/>
            <person name="Rohde M."/>
            <person name="Galperin M.Y."/>
            <person name="Jogler C."/>
        </authorList>
    </citation>
    <scope>NUCLEOTIDE SEQUENCE [LARGE SCALE GENOMIC DNA]</scope>
    <source>
        <strain evidence="1 2">KOR42</strain>
    </source>
</reference>
<dbReference type="Proteomes" id="UP000317243">
    <property type="component" value="Unassembled WGS sequence"/>
</dbReference>
<protein>
    <submittedName>
        <fullName evidence="1">Uncharacterized protein</fullName>
    </submittedName>
</protein>
<dbReference type="RefSeq" id="WP_146509661.1">
    <property type="nucleotide sequence ID" value="NZ_SIHI01000001.1"/>
</dbReference>
<accession>A0A5C5X9E5</accession>
<comment type="caution">
    <text evidence="1">The sequence shown here is derived from an EMBL/GenBank/DDBJ whole genome shotgun (WGS) entry which is preliminary data.</text>
</comment>
<name>A0A5C5X9E5_9PLAN</name>
<evidence type="ECO:0000313" key="2">
    <source>
        <dbReference type="Proteomes" id="UP000317243"/>
    </source>
</evidence>
<keyword evidence="2" id="KW-1185">Reference proteome</keyword>
<dbReference type="AlphaFoldDB" id="A0A5C5X9E5"/>
<sequence>METREKVVVYSLGQSAQLRLPGCYGIEVVITGVMLDLAGDTTYRVEWFDEEIKREWVSYQFLSEVEETTLIEMVPISHTRHVVE</sequence>
<dbReference type="EMBL" id="SIHI01000001">
    <property type="protein sequence ID" value="TWT58933.1"/>
    <property type="molecule type" value="Genomic_DNA"/>
</dbReference>
<organism evidence="1 2">
    <name type="scientific">Thalassoglobus neptunius</name>
    <dbReference type="NCBI Taxonomy" id="1938619"/>
    <lineage>
        <taxon>Bacteria</taxon>
        <taxon>Pseudomonadati</taxon>
        <taxon>Planctomycetota</taxon>
        <taxon>Planctomycetia</taxon>
        <taxon>Planctomycetales</taxon>
        <taxon>Planctomycetaceae</taxon>
        <taxon>Thalassoglobus</taxon>
    </lineage>
</organism>
<gene>
    <name evidence="1" type="ORF">KOR42_23200</name>
</gene>
<proteinExistence type="predicted"/>
<evidence type="ECO:0000313" key="1">
    <source>
        <dbReference type="EMBL" id="TWT58933.1"/>
    </source>
</evidence>